<accession>I7FHK6</accession>
<evidence type="ECO:0000313" key="2">
    <source>
        <dbReference type="Proteomes" id="UP000006158"/>
    </source>
</evidence>
<reference evidence="1 2" key="2">
    <citation type="journal article" date="2009" name="Genome Res.">
        <title>Ortho-proteogenomics: multiple proteomes investigation through orthology and a new MS-based protocol.</title>
        <authorList>
            <person name="Gallien S."/>
            <person name="Perrodou E."/>
            <person name="Carapito C."/>
            <person name="Deshayes C."/>
            <person name="Reyrat J.M."/>
            <person name="Van Dorsselaer A."/>
            <person name="Poch O."/>
            <person name="Schaeffer C."/>
            <person name="Lecompte O."/>
        </authorList>
    </citation>
    <scope>NUCLEOTIDE SEQUENCE [LARGE SCALE GENOMIC DNA]</scope>
    <source>
        <strain evidence="2">ATCC 700084 / mc(2)155</strain>
    </source>
</reference>
<dbReference type="AlphaFoldDB" id="I7FHK6"/>
<name>I7FHK6_MYCS2</name>
<protein>
    <submittedName>
        <fullName evidence="1">Uncharacterized protein</fullName>
    </submittedName>
</protein>
<gene>
    <name evidence="1" type="ordered locus">MSMEI_1821</name>
</gene>
<sequence length="148" mass="16271">MLESRGRCVRDCSQLDVGAADISEKLIAPPLRERADDRAGWLPSLGTHPTPGRAPVVRETCLLTVGTNTPVLGAPRVAGTAHVPHPCERLTQKETVRKGLPWPLIARWCAECGEAGRVKAHHVDELWISVNAIRCQQFCWGQPGDLRR</sequence>
<dbReference type="KEGG" id="msg:MSMEI_1821"/>
<proteinExistence type="predicted"/>
<dbReference type="Proteomes" id="UP000006158">
    <property type="component" value="Chromosome"/>
</dbReference>
<organism evidence="1 2">
    <name type="scientific">Mycolicibacterium smegmatis (strain ATCC 700084 / mc(2)155)</name>
    <name type="common">Mycobacterium smegmatis</name>
    <dbReference type="NCBI Taxonomy" id="246196"/>
    <lineage>
        <taxon>Bacteria</taxon>
        <taxon>Bacillati</taxon>
        <taxon>Actinomycetota</taxon>
        <taxon>Actinomycetes</taxon>
        <taxon>Mycobacteriales</taxon>
        <taxon>Mycobacteriaceae</taxon>
        <taxon>Mycolicibacterium</taxon>
    </lineage>
</organism>
<reference evidence="1 2" key="1">
    <citation type="journal article" date="2007" name="Genome Biol.">
        <title>Interrupted coding sequences in Mycobacterium smegmatis: authentic mutations or sequencing errors?</title>
        <authorList>
            <person name="Deshayes C."/>
            <person name="Perrodou E."/>
            <person name="Gallien S."/>
            <person name="Euphrasie D."/>
            <person name="Schaeffer C."/>
            <person name="Van-Dorsselaer A."/>
            <person name="Poch O."/>
            <person name="Lecompte O."/>
            <person name="Reyrat J.M."/>
        </authorList>
    </citation>
    <scope>NUCLEOTIDE SEQUENCE [LARGE SCALE GENOMIC DNA]</scope>
    <source>
        <strain evidence="2">ATCC 700084 / mc(2)155</strain>
    </source>
</reference>
<evidence type="ECO:0000313" key="1">
    <source>
        <dbReference type="EMBL" id="AFP38293.1"/>
    </source>
</evidence>
<dbReference type="EMBL" id="CP001663">
    <property type="protein sequence ID" value="AFP38293.1"/>
    <property type="molecule type" value="Genomic_DNA"/>
</dbReference>